<evidence type="ECO:0000256" key="2">
    <source>
        <dbReference type="ARBA" id="ARBA00022692"/>
    </source>
</evidence>
<accession>A0A0R2EXF7</accession>
<dbReference type="Proteomes" id="UP000051442">
    <property type="component" value="Unassembled WGS sequence"/>
</dbReference>
<dbReference type="RefSeq" id="WP_054737304.1">
    <property type="nucleotide sequence ID" value="NZ_AYZM01000125.1"/>
</dbReference>
<keyword evidence="3 5" id="KW-1133">Transmembrane helix</keyword>
<organism evidence="6 7">
    <name type="scientific">Secundilactobacillus similis DSM 23365 = JCM 2765</name>
    <dbReference type="NCBI Taxonomy" id="1423804"/>
    <lineage>
        <taxon>Bacteria</taxon>
        <taxon>Bacillati</taxon>
        <taxon>Bacillota</taxon>
        <taxon>Bacilli</taxon>
        <taxon>Lactobacillales</taxon>
        <taxon>Lactobacillaceae</taxon>
        <taxon>Secundilactobacillus</taxon>
    </lineage>
</organism>
<dbReference type="OrthoDB" id="2328241at2"/>
<feature type="transmembrane region" description="Helical" evidence="5">
    <location>
        <begin position="12"/>
        <end position="30"/>
    </location>
</feature>
<dbReference type="InterPro" id="IPR019109">
    <property type="entry name" value="MamF_MmsF"/>
</dbReference>
<sequence length="107" mass="11854">MTTRKVVNALSYISIIFAPFLFPIIVWFLSRDDPDMHHHAGRAAWLHLIPIVLTVIVLIISGVVGVATNDSVSTGGTAFFLLLLAGIVDLVLYVYNIYFGLKILIRD</sequence>
<evidence type="ECO:0000256" key="5">
    <source>
        <dbReference type="SAM" id="Phobius"/>
    </source>
</evidence>
<dbReference type="Pfam" id="PF09685">
    <property type="entry name" value="MamF_MmsF"/>
    <property type="match status" value="1"/>
</dbReference>
<comment type="caution">
    <text evidence="6">The sequence shown here is derived from an EMBL/GenBank/DDBJ whole genome shotgun (WGS) entry which is preliminary data.</text>
</comment>
<reference evidence="6 7" key="1">
    <citation type="journal article" date="2015" name="Genome Announc.">
        <title>Expanding the biotechnology potential of lactobacilli through comparative genomics of 213 strains and associated genera.</title>
        <authorList>
            <person name="Sun Z."/>
            <person name="Harris H.M."/>
            <person name="McCann A."/>
            <person name="Guo C."/>
            <person name="Argimon S."/>
            <person name="Zhang W."/>
            <person name="Yang X."/>
            <person name="Jeffery I.B."/>
            <person name="Cooney J.C."/>
            <person name="Kagawa T.F."/>
            <person name="Liu W."/>
            <person name="Song Y."/>
            <person name="Salvetti E."/>
            <person name="Wrobel A."/>
            <person name="Rasinkangas P."/>
            <person name="Parkhill J."/>
            <person name="Rea M.C."/>
            <person name="O'Sullivan O."/>
            <person name="Ritari J."/>
            <person name="Douillard F.P."/>
            <person name="Paul Ross R."/>
            <person name="Yang R."/>
            <person name="Briner A.E."/>
            <person name="Felis G.E."/>
            <person name="de Vos W.M."/>
            <person name="Barrangou R."/>
            <person name="Klaenhammer T.R."/>
            <person name="Caufield P.W."/>
            <person name="Cui Y."/>
            <person name="Zhang H."/>
            <person name="O'Toole P.W."/>
        </authorList>
    </citation>
    <scope>NUCLEOTIDE SEQUENCE [LARGE SCALE GENOMIC DNA]</scope>
    <source>
        <strain evidence="6 7">DSM 23365</strain>
    </source>
</reference>
<protein>
    <recommendedName>
        <fullName evidence="8">Integral membrane protein</fullName>
    </recommendedName>
</protein>
<keyword evidence="7" id="KW-1185">Reference proteome</keyword>
<evidence type="ECO:0000256" key="3">
    <source>
        <dbReference type="ARBA" id="ARBA00022989"/>
    </source>
</evidence>
<dbReference type="STRING" id="1423804.FD14_GL001248"/>
<dbReference type="PATRIC" id="fig|1423804.4.peg.1342"/>
<evidence type="ECO:0000256" key="1">
    <source>
        <dbReference type="ARBA" id="ARBA00004141"/>
    </source>
</evidence>
<comment type="subcellular location">
    <subcellularLocation>
        <location evidence="1">Membrane</location>
        <topology evidence="1">Multi-pass membrane protein</topology>
    </subcellularLocation>
</comment>
<dbReference type="AlphaFoldDB" id="A0A0R2EXF7"/>
<dbReference type="EMBL" id="AYZM01000125">
    <property type="protein sequence ID" value="KRN21128.1"/>
    <property type="molecule type" value="Genomic_DNA"/>
</dbReference>
<gene>
    <name evidence="6" type="ORF">FD14_GL001248</name>
</gene>
<evidence type="ECO:0000313" key="6">
    <source>
        <dbReference type="EMBL" id="KRN21128.1"/>
    </source>
</evidence>
<evidence type="ECO:0000313" key="7">
    <source>
        <dbReference type="Proteomes" id="UP000051442"/>
    </source>
</evidence>
<evidence type="ECO:0008006" key="8">
    <source>
        <dbReference type="Google" id="ProtNLM"/>
    </source>
</evidence>
<keyword evidence="2 5" id="KW-0812">Transmembrane</keyword>
<keyword evidence="4 5" id="KW-0472">Membrane</keyword>
<feature type="transmembrane region" description="Helical" evidence="5">
    <location>
        <begin position="42"/>
        <end position="67"/>
    </location>
</feature>
<feature type="transmembrane region" description="Helical" evidence="5">
    <location>
        <begin position="79"/>
        <end position="101"/>
    </location>
</feature>
<name>A0A0R2EXF7_9LACO</name>
<proteinExistence type="predicted"/>
<evidence type="ECO:0000256" key="4">
    <source>
        <dbReference type="ARBA" id="ARBA00023136"/>
    </source>
</evidence>